<organism evidence="2 3">
    <name type="scientific">Coprinellus micaceus</name>
    <name type="common">Glistening ink-cap mushroom</name>
    <name type="synonym">Coprinus micaceus</name>
    <dbReference type="NCBI Taxonomy" id="71717"/>
    <lineage>
        <taxon>Eukaryota</taxon>
        <taxon>Fungi</taxon>
        <taxon>Dikarya</taxon>
        <taxon>Basidiomycota</taxon>
        <taxon>Agaricomycotina</taxon>
        <taxon>Agaricomycetes</taxon>
        <taxon>Agaricomycetidae</taxon>
        <taxon>Agaricales</taxon>
        <taxon>Agaricineae</taxon>
        <taxon>Psathyrellaceae</taxon>
        <taxon>Coprinellus</taxon>
    </lineage>
</organism>
<evidence type="ECO:0000313" key="3">
    <source>
        <dbReference type="Proteomes" id="UP000298030"/>
    </source>
</evidence>
<comment type="caution">
    <text evidence="2">The sequence shown here is derived from an EMBL/GenBank/DDBJ whole genome shotgun (WGS) entry which is preliminary data.</text>
</comment>
<gene>
    <name evidence="2" type="ORF">FA13DRAFT_1740336</name>
</gene>
<dbReference type="Proteomes" id="UP000298030">
    <property type="component" value="Unassembled WGS sequence"/>
</dbReference>
<dbReference type="AlphaFoldDB" id="A0A4Y7SN00"/>
<evidence type="ECO:0000313" key="2">
    <source>
        <dbReference type="EMBL" id="TEB23028.1"/>
    </source>
</evidence>
<reference evidence="2 3" key="1">
    <citation type="journal article" date="2019" name="Nat. Ecol. Evol.">
        <title>Megaphylogeny resolves global patterns of mushroom evolution.</title>
        <authorList>
            <person name="Varga T."/>
            <person name="Krizsan K."/>
            <person name="Foldi C."/>
            <person name="Dima B."/>
            <person name="Sanchez-Garcia M."/>
            <person name="Sanchez-Ramirez S."/>
            <person name="Szollosi G.J."/>
            <person name="Szarkandi J.G."/>
            <person name="Papp V."/>
            <person name="Albert L."/>
            <person name="Andreopoulos W."/>
            <person name="Angelini C."/>
            <person name="Antonin V."/>
            <person name="Barry K.W."/>
            <person name="Bougher N.L."/>
            <person name="Buchanan P."/>
            <person name="Buyck B."/>
            <person name="Bense V."/>
            <person name="Catcheside P."/>
            <person name="Chovatia M."/>
            <person name="Cooper J."/>
            <person name="Damon W."/>
            <person name="Desjardin D."/>
            <person name="Finy P."/>
            <person name="Geml J."/>
            <person name="Haridas S."/>
            <person name="Hughes K."/>
            <person name="Justo A."/>
            <person name="Karasinski D."/>
            <person name="Kautmanova I."/>
            <person name="Kiss B."/>
            <person name="Kocsube S."/>
            <person name="Kotiranta H."/>
            <person name="LaButti K.M."/>
            <person name="Lechner B.E."/>
            <person name="Liimatainen K."/>
            <person name="Lipzen A."/>
            <person name="Lukacs Z."/>
            <person name="Mihaltcheva S."/>
            <person name="Morgado L.N."/>
            <person name="Niskanen T."/>
            <person name="Noordeloos M.E."/>
            <person name="Ohm R.A."/>
            <person name="Ortiz-Santana B."/>
            <person name="Ovrebo C."/>
            <person name="Racz N."/>
            <person name="Riley R."/>
            <person name="Savchenko A."/>
            <person name="Shiryaev A."/>
            <person name="Soop K."/>
            <person name="Spirin V."/>
            <person name="Szebenyi C."/>
            <person name="Tomsovsky M."/>
            <person name="Tulloss R.E."/>
            <person name="Uehling J."/>
            <person name="Grigoriev I.V."/>
            <person name="Vagvolgyi C."/>
            <person name="Papp T."/>
            <person name="Martin F.M."/>
            <person name="Miettinen O."/>
            <person name="Hibbett D.S."/>
            <person name="Nagy L.G."/>
        </authorList>
    </citation>
    <scope>NUCLEOTIDE SEQUENCE [LARGE SCALE GENOMIC DNA]</scope>
    <source>
        <strain evidence="2 3">FP101781</strain>
    </source>
</reference>
<dbReference type="EMBL" id="QPFP01000082">
    <property type="protein sequence ID" value="TEB23028.1"/>
    <property type="molecule type" value="Genomic_DNA"/>
</dbReference>
<feature type="region of interest" description="Disordered" evidence="1">
    <location>
        <begin position="69"/>
        <end position="96"/>
    </location>
</feature>
<name>A0A4Y7SN00_COPMI</name>
<feature type="non-terminal residue" evidence="2">
    <location>
        <position position="144"/>
    </location>
</feature>
<keyword evidence="3" id="KW-1185">Reference proteome</keyword>
<protein>
    <submittedName>
        <fullName evidence="2">Uncharacterized protein</fullName>
    </submittedName>
</protein>
<sequence length="144" mass="16296">MFPTGTPPATYGEELAVAQFLNAVFCNLQEVDYFNRAEKGSKEDLAWEAICSLFLTVRQQAREPVAALPEVAVLTDPHESDSDDGPYDEDEEQVDQLDGEELFEAVEPVECGLACRRNHDRWKRGRFDLHRRLQPTIDCPSTIP</sequence>
<evidence type="ECO:0000256" key="1">
    <source>
        <dbReference type="SAM" id="MobiDB-lite"/>
    </source>
</evidence>
<feature type="compositionally biased region" description="Acidic residues" evidence="1">
    <location>
        <begin position="81"/>
        <end position="96"/>
    </location>
</feature>
<accession>A0A4Y7SN00</accession>
<proteinExistence type="predicted"/>